<dbReference type="Proteomes" id="UP000284684">
    <property type="component" value="Unassembled WGS sequence"/>
</dbReference>
<name>A0A423GJJ1_9PSED</name>
<dbReference type="Pfam" id="PF12680">
    <property type="entry name" value="SnoaL_2"/>
    <property type="match status" value="1"/>
</dbReference>
<organism evidence="2 3">
    <name type="scientific">Pseudomonas brassicacearum</name>
    <dbReference type="NCBI Taxonomy" id="930166"/>
    <lineage>
        <taxon>Bacteria</taxon>
        <taxon>Pseudomonadati</taxon>
        <taxon>Pseudomonadota</taxon>
        <taxon>Gammaproteobacteria</taxon>
        <taxon>Pseudomonadales</taxon>
        <taxon>Pseudomonadaceae</taxon>
        <taxon>Pseudomonas</taxon>
    </lineage>
</organism>
<evidence type="ECO:0000259" key="1">
    <source>
        <dbReference type="Pfam" id="PF12680"/>
    </source>
</evidence>
<proteinExistence type="predicted"/>
<comment type="caution">
    <text evidence="2">The sequence shown here is derived from an EMBL/GenBank/DDBJ whole genome shotgun (WGS) entry which is preliminary data.</text>
</comment>
<dbReference type="EMBL" id="MOBI01000033">
    <property type="protein sequence ID" value="ROM90331.1"/>
    <property type="molecule type" value="Genomic_DNA"/>
</dbReference>
<reference evidence="2 3" key="1">
    <citation type="submission" date="2016-10" db="EMBL/GenBank/DDBJ databases">
        <title>Comparative genome analysis of multiple Pseudomonas spp. focuses on biocontrol and plant growth promoting traits.</title>
        <authorList>
            <person name="Tao X.-Y."/>
            <person name="Taylor C.G."/>
        </authorList>
    </citation>
    <scope>NUCLEOTIDE SEQUENCE [LARGE SCALE GENOMIC DNA]</scope>
    <source>
        <strain evidence="2 3">37D10</strain>
    </source>
</reference>
<accession>A0A423GJJ1</accession>
<feature type="domain" description="SnoaL-like" evidence="1">
    <location>
        <begin position="18"/>
        <end position="117"/>
    </location>
</feature>
<evidence type="ECO:0000313" key="3">
    <source>
        <dbReference type="Proteomes" id="UP000284684"/>
    </source>
</evidence>
<dbReference type="SUPFAM" id="SSF54427">
    <property type="entry name" value="NTF2-like"/>
    <property type="match status" value="1"/>
</dbReference>
<gene>
    <name evidence="2" type="ORF">BK658_26735</name>
</gene>
<dbReference type="Gene3D" id="3.10.450.50">
    <property type="match status" value="1"/>
</dbReference>
<dbReference type="AlphaFoldDB" id="A0A423GJJ1"/>
<sequence>MGVFEMDLEKHYRSILKDIVDAFNKMELSSIMSCFTDDVVVRYNEHIIAGADSLRAFLLERYADLTEYKLEKTLRVFSADVAGVEVVARYTKKSSGERMIVRIHEFLEFEGRKIKRWDYVGHVAVA</sequence>
<protein>
    <recommendedName>
        <fullName evidence="1">SnoaL-like domain-containing protein</fullName>
    </recommendedName>
</protein>
<dbReference type="InterPro" id="IPR037401">
    <property type="entry name" value="SnoaL-like"/>
</dbReference>
<evidence type="ECO:0000313" key="2">
    <source>
        <dbReference type="EMBL" id="ROM90331.1"/>
    </source>
</evidence>
<dbReference type="InterPro" id="IPR032710">
    <property type="entry name" value="NTF2-like_dom_sf"/>
</dbReference>